<comment type="caution">
    <text evidence="2">The sequence shown here is derived from an EMBL/GenBank/DDBJ whole genome shotgun (WGS) entry which is preliminary data.</text>
</comment>
<dbReference type="Proteomes" id="UP001501509">
    <property type="component" value="Unassembled WGS sequence"/>
</dbReference>
<keyword evidence="3" id="KW-1185">Reference proteome</keyword>
<organism evidence="2 3">
    <name type="scientific">Actinomadura fulvescens</name>
    <dbReference type="NCBI Taxonomy" id="46160"/>
    <lineage>
        <taxon>Bacteria</taxon>
        <taxon>Bacillati</taxon>
        <taxon>Actinomycetota</taxon>
        <taxon>Actinomycetes</taxon>
        <taxon>Streptosporangiales</taxon>
        <taxon>Thermomonosporaceae</taxon>
        <taxon>Actinomadura</taxon>
    </lineage>
</organism>
<name>A0ABP6CJW0_9ACTN</name>
<evidence type="ECO:0000256" key="1">
    <source>
        <dbReference type="SAM" id="MobiDB-lite"/>
    </source>
</evidence>
<proteinExistence type="predicted"/>
<reference evidence="3" key="1">
    <citation type="journal article" date="2019" name="Int. J. Syst. Evol. Microbiol.">
        <title>The Global Catalogue of Microorganisms (GCM) 10K type strain sequencing project: providing services to taxonomists for standard genome sequencing and annotation.</title>
        <authorList>
            <consortium name="The Broad Institute Genomics Platform"/>
            <consortium name="The Broad Institute Genome Sequencing Center for Infectious Disease"/>
            <person name="Wu L."/>
            <person name="Ma J."/>
        </authorList>
    </citation>
    <scope>NUCLEOTIDE SEQUENCE [LARGE SCALE GENOMIC DNA]</scope>
    <source>
        <strain evidence="3">JCM 6833</strain>
    </source>
</reference>
<feature type="compositionally biased region" description="Low complexity" evidence="1">
    <location>
        <begin position="69"/>
        <end position="81"/>
    </location>
</feature>
<feature type="region of interest" description="Disordered" evidence="1">
    <location>
        <begin position="64"/>
        <end position="146"/>
    </location>
</feature>
<evidence type="ECO:0000313" key="2">
    <source>
        <dbReference type="EMBL" id="GAA2615676.1"/>
    </source>
</evidence>
<feature type="compositionally biased region" description="Pro residues" evidence="1">
    <location>
        <begin position="135"/>
        <end position="146"/>
    </location>
</feature>
<dbReference type="EMBL" id="BAAATD010000008">
    <property type="protein sequence ID" value="GAA2615676.1"/>
    <property type="molecule type" value="Genomic_DNA"/>
</dbReference>
<accession>A0ABP6CJW0</accession>
<evidence type="ECO:0000313" key="3">
    <source>
        <dbReference type="Proteomes" id="UP001501509"/>
    </source>
</evidence>
<gene>
    <name evidence="2" type="ORF">GCM10010411_58380</name>
</gene>
<protein>
    <submittedName>
        <fullName evidence="2">Uncharacterized protein</fullName>
    </submittedName>
</protein>
<sequence length="146" mass="14707">MVVGGFTLAVGLVIALASAKKCSTTDTSCPLKREASRNFALSTTIAGTGVLVAGSVISLGPSIQRAGQAAPAPVAMHTAAAGGPWPGTQAQAAPPVQPGYPYQPQQSGPQQQPPQHSGPQQQAQHPGQQQHSGPQQPPQSPGQPPS</sequence>
<feature type="compositionally biased region" description="Low complexity" evidence="1">
    <location>
        <begin position="89"/>
        <end position="134"/>
    </location>
</feature>